<keyword evidence="3" id="KW-0804">Transcription</keyword>
<dbReference type="SUPFAM" id="SSF51182">
    <property type="entry name" value="RmlC-like cupins"/>
    <property type="match status" value="1"/>
</dbReference>
<dbReference type="InterPro" id="IPR003313">
    <property type="entry name" value="AraC-bd"/>
</dbReference>
<evidence type="ECO:0000313" key="5">
    <source>
        <dbReference type="EMBL" id="MET7030371.1"/>
    </source>
</evidence>
<evidence type="ECO:0000256" key="2">
    <source>
        <dbReference type="ARBA" id="ARBA00023125"/>
    </source>
</evidence>
<protein>
    <submittedName>
        <fullName evidence="5">AraC family transcriptional regulator</fullName>
    </submittedName>
</protein>
<dbReference type="SUPFAM" id="SSF46689">
    <property type="entry name" value="Homeodomain-like"/>
    <property type="match status" value="2"/>
</dbReference>
<dbReference type="Proteomes" id="UP001549773">
    <property type="component" value="Unassembled WGS sequence"/>
</dbReference>
<dbReference type="RefSeq" id="WP_354619168.1">
    <property type="nucleotide sequence ID" value="NZ_JBEWYP010000008.1"/>
</dbReference>
<keyword evidence="1" id="KW-0805">Transcription regulation</keyword>
<dbReference type="PROSITE" id="PS01124">
    <property type="entry name" value="HTH_ARAC_FAMILY_2"/>
    <property type="match status" value="1"/>
</dbReference>
<dbReference type="InterPro" id="IPR011051">
    <property type="entry name" value="RmlC_Cupin_sf"/>
</dbReference>
<dbReference type="Gene3D" id="1.10.10.60">
    <property type="entry name" value="Homeodomain-like"/>
    <property type="match status" value="2"/>
</dbReference>
<reference evidence="5 6" key="1">
    <citation type="submission" date="2024-07" db="EMBL/GenBank/DDBJ databases">
        <title>The genome sequence of type strain Sediminicola luteus GDMCC 1.2596T.</title>
        <authorList>
            <person name="Liu Y."/>
        </authorList>
    </citation>
    <scope>NUCLEOTIDE SEQUENCE [LARGE SCALE GENOMIC DNA]</scope>
    <source>
        <strain evidence="5 6">GDMCC 1.2596</strain>
    </source>
</reference>
<name>A0ABV2TYL3_9FLAO</name>
<evidence type="ECO:0000256" key="3">
    <source>
        <dbReference type="ARBA" id="ARBA00023163"/>
    </source>
</evidence>
<dbReference type="PANTHER" id="PTHR43280">
    <property type="entry name" value="ARAC-FAMILY TRANSCRIPTIONAL REGULATOR"/>
    <property type="match status" value="1"/>
</dbReference>
<dbReference type="EMBL" id="JBEWYP010000008">
    <property type="protein sequence ID" value="MET7030371.1"/>
    <property type="molecule type" value="Genomic_DNA"/>
</dbReference>
<dbReference type="InterPro" id="IPR018062">
    <property type="entry name" value="HTH_AraC-typ_CS"/>
</dbReference>
<organism evidence="5 6">
    <name type="scientific">Sediminicola luteus</name>
    <dbReference type="NCBI Taxonomy" id="319238"/>
    <lineage>
        <taxon>Bacteria</taxon>
        <taxon>Pseudomonadati</taxon>
        <taxon>Bacteroidota</taxon>
        <taxon>Flavobacteriia</taxon>
        <taxon>Flavobacteriales</taxon>
        <taxon>Flavobacteriaceae</taxon>
        <taxon>Sediminicola</taxon>
    </lineage>
</organism>
<evidence type="ECO:0000313" key="6">
    <source>
        <dbReference type="Proteomes" id="UP001549773"/>
    </source>
</evidence>
<dbReference type="PANTHER" id="PTHR43280:SF2">
    <property type="entry name" value="HTH-TYPE TRANSCRIPTIONAL REGULATOR EXSA"/>
    <property type="match status" value="1"/>
</dbReference>
<dbReference type="InterPro" id="IPR018060">
    <property type="entry name" value="HTH_AraC"/>
</dbReference>
<evidence type="ECO:0000256" key="1">
    <source>
        <dbReference type="ARBA" id="ARBA00023015"/>
    </source>
</evidence>
<gene>
    <name evidence="5" type="ORF">ABXZ32_13265</name>
</gene>
<evidence type="ECO:0000259" key="4">
    <source>
        <dbReference type="PROSITE" id="PS01124"/>
    </source>
</evidence>
<comment type="caution">
    <text evidence="5">The sequence shown here is derived from an EMBL/GenBank/DDBJ whole genome shotgun (WGS) entry which is preliminary data.</text>
</comment>
<keyword evidence="6" id="KW-1185">Reference proteome</keyword>
<dbReference type="InterPro" id="IPR009057">
    <property type="entry name" value="Homeodomain-like_sf"/>
</dbReference>
<dbReference type="PROSITE" id="PS00041">
    <property type="entry name" value="HTH_ARAC_FAMILY_1"/>
    <property type="match status" value="1"/>
</dbReference>
<accession>A0ABV2TYL3</accession>
<dbReference type="SMART" id="SM00342">
    <property type="entry name" value="HTH_ARAC"/>
    <property type="match status" value="1"/>
</dbReference>
<dbReference type="PRINTS" id="PR00032">
    <property type="entry name" value="HTHARAC"/>
</dbReference>
<proteinExistence type="predicted"/>
<dbReference type="Pfam" id="PF02311">
    <property type="entry name" value="AraC_binding"/>
    <property type="match status" value="1"/>
</dbReference>
<dbReference type="InterPro" id="IPR014710">
    <property type="entry name" value="RmlC-like_jellyroll"/>
</dbReference>
<dbReference type="Pfam" id="PF12833">
    <property type="entry name" value="HTH_18"/>
    <property type="match status" value="1"/>
</dbReference>
<dbReference type="InterPro" id="IPR020449">
    <property type="entry name" value="Tscrpt_reg_AraC-type_HTH"/>
</dbReference>
<dbReference type="Gene3D" id="2.60.120.10">
    <property type="entry name" value="Jelly Rolls"/>
    <property type="match status" value="1"/>
</dbReference>
<sequence>MKVYPFKIPKPIHENLVLQIDEGLHFYDKLHQHKEIQLTLIVRGQGKLIVADSIHQFKERDIFVIGRNCPHLFQDNGLAKDSCKMISLFFTRQTFGEAFFNNPELEEIAHFFPNAESGFQLLSKKTKVSQIIYKISETDKFNRFLLFLKLLKKICQAKTKVLTKFVYPKTISFNEGQRMRTIFDYVIHNFQSEITLDTISSIAHLTPNAFCRFFKQRTNKTFFQFLIELRIEHACQLLLNDRDLSIIEISDASGFNSISNFNRKFKALKGTTPSEYQQLKKSNIYS</sequence>
<keyword evidence="2" id="KW-0238">DNA-binding</keyword>
<feature type="domain" description="HTH araC/xylS-type" evidence="4">
    <location>
        <begin position="180"/>
        <end position="279"/>
    </location>
</feature>